<organism evidence="2 3">
    <name type="scientific">Alloalcanivorax marinus</name>
    <dbReference type="NCBI Taxonomy" id="1177169"/>
    <lineage>
        <taxon>Bacteria</taxon>
        <taxon>Pseudomonadati</taxon>
        <taxon>Pseudomonadota</taxon>
        <taxon>Gammaproteobacteria</taxon>
        <taxon>Oceanospirillales</taxon>
        <taxon>Alcanivoracaceae</taxon>
        <taxon>Alloalcanivorax</taxon>
    </lineage>
</organism>
<dbReference type="AlphaFoldDB" id="A0A9Q3YMF3"/>
<name>A0A9Q3YMF3_9GAMM</name>
<dbReference type="RefSeq" id="WP_228232759.1">
    <property type="nucleotide sequence ID" value="NZ_ARXL01000003.1"/>
</dbReference>
<accession>A0A9Q3YMF3</accession>
<dbReference type="GO" id="GO:0006935">
    <property type="term" value="P:chemotaxis"/>
    <property type="evidence" value="ECO:0007669"/>
    <property type="project" value="InterPro"/>
</dbReference>
<dbReference type="SUPFAM" id="SSF50341">
    <property type="entry name" value="CheW-like"/>
    <property type="match status" value="1"/>
</dbReference>
<dbReference type="Gene3D" id="2.40.50.180">
    <property type="entry name" value="CheA-289, Domain 4"/>
    <property type="match status" value="1"/>
</dbReference>
<evidence type="ECO:0000313" key="2">
    <source>
        <dbReference type="EMBL" id="MCC4307501.1"/>
    </source>
</evidence>
<dbReference type="GO" id="GO:0007165">
    <property type="term" value="P:signal transduction"/>
    <property type="evidence" value="ECO:0007669"/>
    <property type="project" value="InterPro"/>
</dbReference>
<comment type="caution">
    <text evidence="2">The sequence shown here is derived from an EMBL/GenBank/DDBJ whole genome shotgun (WGS) entry which is preliminary data.</text>
</comment>
<feature type="domain" description="CheW-like" evidence="1">
    <location>
        <begin position="19"/>
        <end position="158"/>
    </location>
</feature>
<sequence length="161" mass="17494">MSESQRSERRAPEAPIPDDIPSLLIPMKGRPWLIPNIVVAEVIPLRQPDRPGHGPEWLLGWINWREQDLPLISFEKLNESGQVAIGPEARIAVINTVTGGARFYATVVQGIPRLLRVNKGDPVEEPGDTGPAEAMYVQVGGDLAVIPDLDAIERAVAGLNA</sequence>
<reference evidence="2" key="1">
    <citation type="submission" date="2021-10" db="EMBL/GenBank/DDBJ databases">
        <title>The diversity and Nitrogen Metabolism of Culturable Nitrate-Utilizing Bacteria Within the Oxygen Minimum Zone of the Changjiang (Yangtze River)Estuary.</title>
        <authorList>
            <person name="Zhang D."/>
            <person name="Zheng J."/>
            <person name="Liu S."/>
            <person name="He W."/>
        </authorList>
    </citation>
    <scope>NUCLEOTIDE SEQUENCE</scope>
    <source>
        <strain evidence="2">FXH-223</strain>
    </source>
</reference>
<dbReference type="Proteomes" id="UP001108027">
    <property type="component" value="Unassembled WGS sequence"/>
</dbReference>
<dbReference type="PROSITE" id="PS50851">
    <property type="entry name" value="CHEW"/>
    <property type="match status" value="1"/>
</dbReference>
<gene>
    <name evidence="2" type="ORF">LL252_02860</name>
</gene>
<dbReference type="Pfam" id="PF01584">
    <property type="entry name" value="CheW"/>
    <property type="match status" value="1"/>
</dbReference>
<evidence type="ECO:0000313" key="3">
    <source>
        <dbReference type="Proteomes" id="UP001108027"/>
    </source>
</evidence>
<protein>
    <submittedName>
        <fullName evidence="2">Chemotaxis protein CheW</fullName>
    </submittedName>
</protein>
<proteinExistence type="predicted"/>
<evidence type="ECO:0000259" key="1">
    <source>
        <dbReference type="PROSITE" id="PS50851"/>
    </source>
</evidence>
<keyword evidence="3" id="KW-1185">Reference proteome</keyword>
<dbReference type="InterPro" id="IPR036061">
    <property type="entry name" value="CheW-like_dom_sf"/>
</dbReference>
<dbReference type="EMBL" id="JAJGNA010000002">
    <property type="protein sequence ID" value="MCC4307501.1"/>
    <property type="molecule type" value="Genomic_DNA"/>
</dbReference>
<dbReference type="InterPro" id="IPR002545">
    <property type="entry name" value="CheW-lke_dom"/>
</dbReference>